<keyword evidence="8 15" id="KW-0406">Ion transport</keyword>
<evidence type="ECO:0000256" key="3">
    <source>
        <dbReference type="ARBA" id="ARBA00022475"/>
    </source>
</evidence>
<dbReference type="HAMAP" id="MF_01398">
    <property type="entry name" value="ATP_synth_b_bprime"/>
    <property type="match status" value="1"/>
</dbReference>
<evidence type="ECO:0000256" key="17">
    <source>
        <dbReference type="SAM" id="Coils"/>
    </source>
</evidence>
<dbReference type="InterPro" id="IPR050059">
    <property type="entry name" value="ATP_synthase_B_chain"/>
</dbReference>
<comment type="similarity">
    <text evidence="1 15 16">Belongs to the ATPase B chain family.</text>
</comment>
<evidence type="ECO:0000313" key="18">
    <source>
        <dbReference type="EMBL" id="PWN06251.1"/>
    </source>
</evidence>
<dbReference type="GO" id="GO:0045259">
    <property type="term" value="C:proton-transporting ATP synthase complex"/>
    <property type="evidence" value="ECO:0007669"/>
    <property type="project" value="UniProtKB-KW"/>
</dbReference>
<dbReference type="GO" id="GO:0046933">
    <property type="term" value="F:proton-transporting ATP synthase activity, rotational mechanism"/>
    <property type="evidence" value="ECO:0007669"/>
    <property type="project" value="UniProtKB-UniRule"/>
</dbReference>
<evidence type="ECO:0000256" key="5">
    <source>
        <dbReference type="ARBA" id="ARBA00022692"/>
    </source>
</evidence>
<dbReference type="GO" id="GO:0012505">
    <property type="term" value="C:endomembrane system"/>
    <property type="evidence" value="ECO:0007669"/>
    <property type="project" value="UniProtKB-SubCell"/>
</dbReference>
<organism evidence="18 19">
    <name type="scientific">Rhodohalobacter mucosus</name>
    <dbReference type="NCBI Taxonomy" id="2079485"/>
    <lineage>
        <taxon>Bacteria</taxon>
        <taxon>Pseudomonadati</taxon>
        <taxon>Balneolota</taxon>
        <taxon>Balneolia</taxon>
        <taxon>Balneolales</taxon>
        <taxon>Balneolaceae</taxon>
        <taxon>Rhodohalobacter</taxon>
    </lineage>
</organism>
<keyword evidence="6 15" id="KW-0375">Hydrogen ion transport</keyword>
<dbReference type="NCBIfam" id="TIGR01144">
    <property type="entry name" value="ATP_synt_b"/>
    <property type="match status" value="1"/>
</dbReference>
<evidence type="ECO:0000256" key="13">
    <source>
        <dbReference type="ARBA" id="ARBA00026054"/>
    </source>
</evidence>
<accession>A0A316TRD3</accession>
<evidence type="ECO:0000256" key="4">
    <source>
        <dbReference type="ARBA" id="ARBA00022547"/>
    </source>
</evidence>
<comment type="subunit">
    <text evidence="15">F-type ATPases have 2 components, F(1) - the catalytic core - and F(0) - the membrane proton channel. F(1) has five subunits: alpha(3), beta(3), gamma(1), delta(1), epsilon(1). F(0) has three main subunits: a(1), b(2) and c(10-14). The alpha and beta chains form an alternating ring which encloses part of the gamma chain. F(1) is attached to F(0) by a central stalk formed by the gamma and epsilon chains, while a peripheral stalk is formed by the delta and b chains.</text>
</comment>
<evidence type="ECO:0000256" key="16">
    <source>
        <dbReference type="RuleBase" id="RU003848"/>
    </source>
</evidence>
<comment type="subcellular location">
    <subcellularLocation>
        <location evidence="15">Cell membrane</location>
        <topology evidence="15">Single-pass membrane protein</topology>
    </subcellularLocation>
    <subcellularLocation>
        <location evidence="14">Endomembrane system</location>
        <topology evidence="14">Single-pass membrane protein</topology>
    </subcellularLocation>
</comment>
<keyword evidence="9 15" id="KW-0472">Membrane</keyword>
<evidence type="ECO:0000256" key="11">
    <source>
        <dbReference type="ARBA" id="ARBA00025198"/>
    </source>
</evidence>
<evidence type="ECO:0000256" key="10">
    <source>
        <dbReference type="ARBA" id="ARBA00023310"/>
    </source>
</evidence>
<keyword evidence="2 15" id="KW-0813">Transport</keyword>
<dbReference type="GO" id="GO:0046961">
    <property type="term" value="F:proton-transporting ATPase activity, rotational mechanism"/>
    <property type="evidence" value="ECO:0007669"/>
    <property type="project" value="TreeGrafter"/>
</dbReference>
<reference evidence="18 19" key="1">
    <citation type="submission" date="2018-05" db="EMBL/GenBank/DDBJ databases">
        <title>Rhodohalobacter halophilus gen. nov., sp. nov., a moderately halophilic member of the family Balneolaceae.</title>
        <authorList>
            <person name="Liu Z.-W."/>
        </authorList>
    </citation>
    <scope>NUCLEOTIDE SEQUENCE [LARGE SCALE GENOMIC DNA]</scope>
    <source>
        <strain evidence="18 19">8A47</strain>
    </source>
</reference>
<dbReference type="SUPFAM" id="SSF81573">
    <property type="entry name" value="F1F0 ATP synthase subunit B, membrane domain"/>
    <property type="match status" value="1"/>
</dbReference>
<dbReference type="InterPro" id="IPR028987">
    <property type="entry name" value="ATP_synth_B-like_membr_sf"/>
</dbReference>
<dbReference type="CDD" id="cd06503">
    <property type="entry name" value="ATP-synt_Fo_b"/>
    <property type="match status" value="1"/>
</dbReference>
<sequence length="172" mass="19393">MLHFLAGGGGLLSFNTGFGIWVAISTLVFLFLMNKYLVPPIMKALNERETRIKDSLESAEKALAKAEQVSKDNEKALREAEQKAQKIRKQALEDAELMRSEKIEKAKEEAEKILENARTTIEQEKQKALVELRNEVSELAINAASMIMKSELDQAKNKKLVDSFINDLSKQN</sequence>
<keyword evidence="5 15" id="KW-0812">Transmembrane</keyword>
<dbReference type="Gene3D" id="1.20.5.620">
    <property type="entry name" value="F1F0 ATP synthase subunit B, membrane domain"/>
    <property type="match status" value="1"/>
</dbReference>
<feature type="coiled-coil region" evidence="17">
    <location>
        <begin position="42"/>
        <end position="142"/>
    </location>
</feature>
<keyword evidence="4 15" id="KW-0138">CF(0)</keyword>
<feature type="transmembrane region" description="Helical" evidence="15">
    <location>
        <begin position="12"/>
        <end position="33"/>
    </location>
</feature>
<comment type="function">
    <text evidence="12">Component of the F(0) channel, it forms part of the peripheral stalk, linking F(1) to F(0). The b'-subunit is a diverged and duplicated form of b found in plants and photosynthetic bacteria.</text>
</comment>
<dbReference type="OrthoDB" id="9795289at2"/>
<evidence type="ECO:0000256" key="12">
    <source>
        <dbReference type="ARBA" id="ARBA00025614"/>
    </source>
</evidence>
<keyword evidence="7 15" id="KW-1133">Transmembrane helix</keyword>
<evidence type="ECO:0000256" key="1">
    <source>
        <dbReference type="ARBA" id="ARBA00005513"/>
    </source>
</evidence>
<evidence type="ECO:0000256" key="9">
    <source>
        <dbReference type="ARBA" id="ARBA00023136"/>
    </source>
</evidence>
<comment type="caution">
    <text evidence="18">The sequence shown here is derived from an EMBL/GenBank/DDBJ whole genome shotgun (WGS) entry which is preliminary data.</text>
</comment>
<evidence type="ECO:0000256" key="6">
    <source>
        <dbReference type="ARBA" id="ARBA00022781"/>
    </source>
</evidence>
<gene>
    <name evidence="15 18" type="primary">atpF</name>
    <name evidence="18" type="ORF">DDZ15_10505</name>
</gene>
<evidence type="ECO:0000256" key="8">
    <source>
        <dbReference type="ARBA" id="ARBA00023065"/>
    </source>
</evidence>
<evidence type="ECO:0000256" key="7">
    <source>
        <dbReference type="ARBA" id="ARBA00022989"/>
    </source>
</evidence>
<dbReference type="PANTHER" id="PTHR33445">
    <property type="entry name" value="ATP SYNTHASE SUBUNIT B', CHLOROPLASTIC"/>
    <property type="match status" value="1"/>
</dbReference>
<evidence type="ECO:0000256" key="2">
    <source>
        <dbReference type="ARBA" id="ARBA00022448"/>
    </source>
</evidence>
<comment type="subunit">
    <text evidence="13">F-type ATPases have 2 components, F(1) - the catalytic core - and F(0) - the membrane proton channel. F(1) has five subunits: alpha(3), beta(3), gamma(1), delta(1), epsilon(1). F(0) has four main subunits: a(1), b(2) and c(10-14). The alpha and beta chains form an alternating ring which encloses part of the gamma chain. F(1) is attached to F(0) by a central stalk formed by the gamma and epsilon chains, while a peripheral stalk is formed by the delta and b chains.</text>
</comment>
<dbReference type="RefSeq" id="WP_109647044.1">
    <property type="nucleotide sequence ID" value="NZ_QGGB01000007.1"/>
</dbReference>
<dbReference type="GO" id="GO:0005886">
    <property type="term" value="C:plasma membrane"/>
    <property type="evidence" value="ECO:0007669"/>
    <property type="project" value="UniProtKB-SubCell"/>
</dbReference>
<dbReference type="PANTHER" id="PTHR33445:SF1">
    <property type="entry name" value="ATP SYNTHASE SUBUNIT B"/>
    <property type="match status" value="1"/>
</dbReference>
<dbReference type="Proteomes" id="UP000245533">
    <property type="component" value="Unassembled WGS sequence"/>
</dbReference>
<dbReference type="InterPro" id="IPR002146">
    <property type="entry name" value="ATP_synth_b/b'su_bac/chlpt"/>
</dbReference>
<evidence type="ECO:0000256" key="14">
    <source>
        <dbReference type="ARBA" id="ARBA00037847"/>
    </source>
</evidence>
<keyword evidence="19" id="KW-1185">Reference proteome</keyword>
<dbReference type="AlphaFoldDB" id="A0A316TRD3"/>
<comment type="function">
    <text evidence="11 15">F(1)F(0) ATP synthase produces ATP from ADP in the presence of a proton or sodium gradient. F-type ATPases consist of two structural domains, F(1) containing the extramembraneous catalytic core and F(0) containing the membrane proton channel, linked together by a central stalk and a peripheral stalk. During catalysis, ATP synthesis in the catalytic domain of F(1) is coupled via a rotary mechanism of the central stalk subunits to proton translocation.</text>
</comment>
<protein>
    <recommendedName>
        <fullName evidence="15">ATP synthase subunit b</fullName>
    </recommendedName>
    <alternativeName>
        <fullName evidence="15">ATP synthase F(0) sector subunit b</fullName>
    </alternativeName>
    <alternativeName>
        <fullName evidence="15">ATPase subunit I</fullName>
    </alternativeName>
    <alternativeName>
        <fullName evidence="15">F-type ATPase subunit b</fullName>
        <shortName evidence="15">F-ATPase subunit b</shortName>
    </alternativeName>
</protein>
<name>A0A316TRD3_9BACT</name>
<evidence type="ECO:0000256" key="15">
    <source>
        <dbReference type="HAMAP-Rule" id="MF_01398"/>
    </source>
</evidence>
<dbReference type="EMBL" id="QGGB01000007">
    <property type="protein sequence ID" value="PWN06251.1"/>
    <property type="molecule type" value="Genomic_DNA"/>
</dbReference>
<keyword evidence="10 15" id="KW-0066">ATP synthesis</keyword>
<keyword evidence="17" id="KW-0175">Coiled coil</keyword>
<dbReference type="Pfam" id="PF00430">
    <property type="entry name" value="ATP-synt_B"/>
    <property type="match status" value="1"/>
</dbReference>
<proteinExistence type="inferred from homology"/>
<keyword evidence="3 15" id="KW-1003">Cell membrane</keyword>
<evidence type="ECO:0000313" key="19">
    <source>
        <dbReference type="Proteomes" id="UP000245533"/>
    </source>
</evidence>
<dbReference type="InterPro" id="IPR005864">
    <property type="entry name" value="ATP_synth_F0_bsu_bac"/>
</dbReference>